<evidence type="ECO:0000259" key="2">
    <source>
        <dbReference type="Pfam" id="PF16012"/>
    </source>
</evidence>
<name>A0A9P0FI18_BRAAE</name>
<keyword evidence="4" id="KW-1185">Reference proteome</keyword>
<sequence length="297" mass="33569">MTLKVPSPKLEPAKALRLISLQNSGLETKNWIVHKAENLEGNSTLLVLGVDVNSANVLKARNYRVHLEDSTSKIISSPYPKPSTSKVISSTVPKPSTSKIIVLQNVTIPRNDSNLHSNSCSTENIPYTERELETENYEHDSLGEHFLQGVSLIPQQSNESSPPANPSKSKWSSFKYSRAERNRRARERSQKNQTPITNFFEKFNELCDIIKKVPEHKRLYKDDILQDINNLDIKKCVENALADAINETEEVGLLANRNDIFVDLPFKSAEEPSEEPTHIDPEFESENELFADDSIIE</sequence>
<reference evidence="3" key="1">
    <citation type="submission" date="2021-12" db="EMBL/GenBank/DDBJ databases">
        <authorList>
            <person name="King R."/>
        </authorList>
    </citation>
    <scope>NUCLEOTIDE SEQUENCE</scope>
</reference>
<dbReference type="Pfam" id="PF16012">
    <property type="entry name" value="DUF4780"/>
    <property type="match status" value="1"/>
</dbReference>
<evidence type="ECO:0000256" key="1">
    <source>
        <dbReference type="SAM" id="MobiDB-lite"/>
    </source>
</evidence>
<accession>A0A9P0FI18</accession>
<gene>
    <name evidence="3" type="ORF">MELIAE_LOCUS6578</name>
</gene>
<organism evidence="3 4">
    <name type="scientific">Brassicogethes aeneus</name>
    <name type="common">Rape pollen beetle</name>
    <name type="synonym">Meligethes aeneus</name>
    <dbReference type="NCBI Taxonomy" id="1431903"/>
    <lineage>
        <taxon>Eukaryota</taxon>
        <taxon>Metazoa</taxon>
        <taxon>Ecdysozoa</taxon>
        <taxon>Arthropoda</taxon>
        <taxon>Hexapoda</taxon>
        <taxon>Insecta</taxon>
        <taxon>Pterygota</taxon>
        <taxon>Neoptera</taxon>
        <taxon>Endopterygota</taxon>
        <taxon>Coleoptera</taxon>
        <taxon>Polyphaga</taxon>
        <taxon>Cucujiformia</taxon>
        <taxon>Nitidulidae</taxon>
        <taxon>Meligethinae</taxon>
        <taxon>Brassicogethes</taxon>
    </lineage>
</organism>
<feature type="compositionally biased region" description="Basic and acidic residues" evidence="1">
    <location>
        <begin position="177"/>
        <end position="190"/>
    </location>
</feature>
<dbReference type="OrthoDB" id="20507at2759"/>
<dbReference type="InterPro" id="IPR031961">
    <property type="entry name" value="DUF4780"/>
</dbReference>
<protein>
    <recommendedName>
        <fullName evidence="2">DUF4780 domain-containing protein</fullName>
    </recommendedName>
</protein>
<feature type="region of interest" description="Disordered" evidence="1">
    <location>
        <begin position="155"/>
        <end position="193"/>
    </location>
</feature>
<dbReference type="AlphaFoldDB" id="A0A9P0FI18"/>
<proteinExistence type="predicted"/>
<feature type="compositionally biased region" description="Polar residues" evidence="1">
    <location>
        <begin position="155"/>
        <end position="175"/>
    </location>
</feature>
<dbReference type="EMBL" id="OV121135">
    <property type="protein sequence ID" value="CAH0555143.1"/>
    <property type="molecule type" value="Genomic_DNA"/>
</dbReference>
<evidence type="ECO:0000313" key="3">
    <source>
        <dbReference type="EMBL" id="CAH0555143.1"/>
    </source>
</evidence>
<feature type="domain" description="DUF4780" evidence="2">
    <location>
        <begin position="11"/>
        <end position="66"/>
    </location>
</feature>
<dbReference type="Proteomes" id="UP001154078">
    <property type="component" value="Chromosome 4"/>
</dbReference>
<evidence type="ECO:0000313" key="4">
    <source>
        <dbReference type="Proteomes" id="UP001154078"/>
    </source>
</evidence>